<evidence type="ECO:0000313" key="4">
    <source>
        <dbReference type="Proteomes" id="UP001500886"/>
    </source>
</evidence>
<comment type="caution">
    <text evidence="3">The sequence shown here is derived from an EMBL/GenBank/DDBJ whole genome shotgun (WGS) entry which is preliminary data.</text>
</comment>
<proteinExistence type="predicted"/>
<dbReference type="PANTHER" id="PTHR34293:SF1">
    <property type="entry name" value="HTH-TYPE TRANSCRIPTIONAL REGULATOR TRMBL2"/>
    <property type="match status" value="1"/>
</dbReference>
<dbReference type="InterPro" id="IPR036388">
    <property type="entry name" value="WH-like_DNA-bd_sf"/>
</dbReference>
<dbReference type="InterPro" id="IPR051797">
    <property type="entry name" value="TrmB-like"/>
</dbReference>
<dbReference type="Gene3D" id="1.10.10.10">
    <property type="entry name" value="Winged helix-like DNA-binding domain superfamily/Winged helix DNA-binding domain"/>
    <property type="match status" value="1"/>
</dbReference>
<dbReference type="EMBL" id="BAAASL010000004">
    <property type="protein sequence ID" value="GAA2711359.1"/>
    <property type="molecule type" value="Genomic_DNA"/>
</dbReference>
<feature type="region of interest" description="Disordered" evidence="1">
    <location>
        <begin position="1"/>
        <end position="22"/>
    </location>
</feature>
<dbReference type="Proteomes" id="UP001500886">
    <property type="component" value="Unassembled WGS sequence"/>
</dbReference>
<evidence type="ECO:0000313" key="3">
    <source>
        <dbReference type="EMBL" id="GAA2711359.1"/>
    </source>
</evidence>
<dbReference type="SMART" id="SM00421">
    <property type="entry name" value="HTH_LUXR"/>
    <property type="match status" value="1"/>
</dbReference>
<dbReference type="InterPro" id="IPR016032">
    <property type="entry name" value="Sig_transdc_resp-reg_C-effctor"/>
</dbReference>
<organism evidence="3 4">
    <name type="scientific">Streptomyces luteosporeus</name>
    <dbReference type="NCBI Taxonomy" id="173856"/>
    <lineage>
        <taxon>Bacteria</taxon>
        <taxon>Bacillati</taxon>
        <taxon>Actinomycetota</taxon>
        <taxon>Actinomycetes</taxon>
        <taxon>Kitasatosporales</taxon>
        <taxon>Streptomycetaceae</taxon>
        <taxon>Streptomyces</taxon>
    </lineage>
</organism>
<evidence type="ECO:0000256" key="1">
    <source>
        <dbReference type="SAM" id="MobiDB-lite"/>
    </source>
</evidence>
<dbReference type="InterPro" id="IPR000792">
    <property type="entry name" value="Tscrpt_reg_LuxR_C"/>
</dbReference>
<feature type="domain" description="HTH luxR-type" evidence="2">
    <location>
        <begin position="196"/>
        <end position="258"/>
    </location>
</feature>
<reference evidence="4" key="1">
    <citation type="journal article" date="2019" name="Int. J. Syst. Evol. Microbiol.">
        <title>The Global Catalogue of Microorganisms (GCM) 10K type strain sequencing project: providing services to taxonomists for standard genome sequencing and annotation.</title>
        <authorList>
            <consortium name="The Broad Institute Genomics Platform"/>
            <consortium name="The Broad Institute Genome Sequencing Center for Infectious Disease"/>
            <person name="Wu L."/>
            <person name="Ma J."/>
        </authorList>
    </citation>
    <scope>NUCLEOTIDE SEQUENCE [LARGE SCALE GENOMIC DNA]</scope>
    <source>
        <strain evidence="4">JCM 4542</strain>
    </source>
</reference>
<dbReference type="PANTHER" id="PTHR34293">
    <property type="entry name" value="HTH-TYPE TRANSCRIPTIONAL REGULATOR TRMBL2"/>
    <property type="match status" value="1"/>
</dbReference>
<gene>
    <name evidence="3" type="ORF">GCM10010315_13020</name>
</gene>
<protein>
    <recommendedName>
        <fullName evidence="2">HTH luxR-type domain-containing protein</fullName>
    </recommendedName>
</protein>
<dbReference type="Pfam" id="PF00196">
    <property type="entry name" value="GerE"/>
    <property type="match status" value="1"/>
</dbReference>
<dbReference type="SUPFAM" id="SSF46894">
    <property type="entry name" value="C-terminal effector domain of the bipartite response regulators"/>
    <property type="match status" value="1"/>
</dbReference>
<accession>A0ABP6G1H5</accession>
<evidence type="ECO:0000259" key="2">
    <source>
        <dbReference type="SMART" id="SM00421"/>
    </source>
</evidence>
<name>A0ABP6G1H5_9ACTN</name>
<sequence length="266" mass="28530">MTGLTVEPPSGVRGPDAGTAAPATVDEEHAAHLEQALLQARALIESTVSLYRQRAGAPSAVEHTDAALIGHSLDELIGRARHTVCVALTGAGEFADAVLRSLAALPPRVSVRVLCTAEAPDSALERLGRLPENRVEARVSERELREVLIVDGTTALVRAGAAGREQAAVVNDTAAVRALELLFAGAWSRGRDLTDHLRLSPRLRTELARSILERLRAGKTDETAARELNVSLRTYRRHVAEIMRELDANSRFQAGVRAVEAGLLSE</sequence>
<keyword evidence="4" id="KW-1185">Reference proteome</keyword>
<dbReference type="RefSeq" id="WP_344433805.1">
    <property type="nucleotide sequence ID" value="NZ_BAAASL010000004.1"/>
</dbReference>